<gene>
    <name evidence="2" type="ORF">DDZ15_15325</name>
</gene>
<keyword evidence="2" id="KW-0808">Transferase</keyword>
<evidence type="ECO:0000313" key="3">
    <source>
        <dbReference type="Proteomes" id="UP000245533"/>
    </source>
</evidence>
<reference evidence="2 3" key="1">
    <citation type="submission" date="2018-05" db="EMBL/GenBank/DDBJ databases">
        <title>Rhodohalobacter halophilus gen. nov., sp. nov., a moderately halophilic member of the family Balneolaceae.</title>
        <authorList>
            <person name="Liu Z.-W."/>
        </authorList>
    </citation>
    <scope>NUCLEOTIDE SEQUENCE [LARGE SCALE GENOMIC DNA]</scope>
    <source>
        <strain evidence="2 3">8A47</strain>
    </source>
</reference>
<protein>
    <submittedName>
        <fullName evidence="2">Cytosine methyltransferase</fullName>
    </submittedName>
</protein>
<dbReference type="PANTHER" id="PTHR38590">
    <property type="entry name" value="BLL0828 PROTEIN"/>
    <property type="match status" value="1"/>
</dbReference>
<dbReference type="GO" id="GO:0008168">
    <property type="term" value="F:methyltransferase activity"/>
    <property type="evidence" value="ECO:0007669"/>
    <property type="project" value="UniProtKB-KW"/>
</dbReference>
<comment type="caution">
    <text evidence="2">The sequence shown here is derived from an EMBL/GenBank/DDBJ whole genome shotgun (WGS) entry which is preliminary data.</text>
</comment>
<sequence>MLNPKKTKNQSKYLRNNMTRWEIRLWEDLKCKKMFGFKVRRQHGIENFILDFYCPKLKLAIEIDGDVHSFPDKMKADILKEKALKEFEIHLVRLSNTDIDEDYESVVTHLEDVFKDRALSMKIDYELKPD</sequence>
<keyword evidence="2" id="KW-0489">Methyltransferase</keyword>
<proteinExistence type="predicted"/>
<feature type="domain" description="DUF559" evidence="1">
    <location>
        <begin position="6"/>
        <end position="111"/>
    </location>
</feature>
<dbReference type="GO" id="GO:0032259">
    <property type="term" value="P:methylation"/>
    <property type="evidence" value="ECO:0007669"/>
    <property type="project" value="UniProtKB-KW"/>
</dbReference>
<dbReference type="InterPro" id="IPR011335">
    <property type="entry name" value="Restrct_endonuc-II-like"/>
</dbReference>
<dbReference type="SUPFAM" id="SSF52980">
    <property type="entry name" value="Restriction endonuclease-like"/>
    <property type="match status" value="1"/>
</dbReference>
<dbReference type="RefSeq" id="WP_109647989.1">
    <property type="nucleotide sequence ID" value="NZ_QGGB01000010.1"/>
</dbReference>
<accession>A0A316TT32</accession>
<dbReference type="Proteomes" id="UP000245533">
    <property type="component" value="Unassembled WGS sequence"/>
</dbReference>
<dbReference type="CDD" id="cd01038">
    <property type="entry name" value="Endonuclease_DUF559"/>
    <property type="match status" value="1"/>
</dbReference>
<dbReference type="Gene3D" id="3.40.960.10">
    <property type="entry name" value="VSR Endonuclease"/>
    <property type="match status" value="1"/>
</dbReference>
<dbReference type="InterPro" id="IPR047216">
    <property type="entry name" value="Endonuclease_DUF559_bact"/>
</dbReference>
<dbReference type="InterPro" id="IPR007569">
    <property type="entry name" value="DUF559"/>
</dbReference>
<dbReference type="AlphaFoldDB" id="A0A316TT32"/>
<evidence type="ECO:0000259" key="1">
    <source>
        <dbReference type="Pfam" id="PF04480"/>
    </source>
</evidence>
<name>A0A316TT32_9BACT</name>
<organism evidence="2 3">
    <name type="scientific">Rhodohalobacter mucosus</name>
    <dbReference type="NCBI Taxonomy" id="2079485"/>
    <lineage>
        <taxon>Bacteria</taxon>
        <taxon>Pseudomonadati</taxon>
        <taxon>Balneolota</taxon>
        <taxon>Balneolia</taxon>
        <taxon>Balneolales</taxon>
        <taxon>Balneolaceae</taxon>
        <taxon>Rhodohalobacter</taxon>
    </lineage>
</organism>
<dbReference type="PANTHER" id="PTHR38590:SF1">
    <property type="entry name" value="BLL0828 PROTEIN"/>
    <property type="match status" value="1"/>
</dbReference>
<keyword evidence="3" id="KW-1185">Reference proteome</keyword>
<dbReference type="Pfam" id="PF04480">
    <property type="entry name" value="DUF559"/>
    <property type="match status" value="1"/>
</dbReference>
<evidence type="ECO:0000313" key="2">
    <source>
        <dbReference type="EMBL" id="PWN05434.1"/>
    </source>
</evidence>
<dbReference type="EMBL" id="QGGB01000010">
    <property type="protein sequence ID" value="PWN05434.1"/>
    <property type="molecule type" value="Genomic_DNA"/>
</dbReference>